<protein>
    <submittedName>
        <fullName evidence="1">Uncharacterized protein</fullName>
    </submittedName>
</protein>
<keyword evidence="2" id="KW-1185">Reference proteome</keyword>
<accession>A0A090G6V9</accession>
<reference evidence="2" key="1">
    <citation type="submission" date="2014-08" db="EMBL/GenBank/DDBJ databases">
        <authorList>
            <person name="Moulin L."/>
        </authorList>
    </citation>
    <scope>NUCLEOTIDE SEQUENCE [LARGE SCALE GENOMIC DNA]</scope>
</reference>
<gene>
    <name evidence="1" type="ORF">MPL3356_60522</name>
</gene>
<dbReference type="Proteomes" id="UP000045285">
    <property type="component" value="Unassembled WGS sequence"/>
</dbReference>
<name>A0A090G6V9_MESPL</name>
<evidence type="ECO:0000313" key="1">
    <source>
        <dbReference type="EMBL" id="CDX26732.1"/>
    </source>
</evidence>
<evidence type="ECO:0000313" key="2">
    <source>
        <dbReference type="Proteomes" id="UP000045285"/>
    </source>
</evidence>
<dbReference type="AlphaFoldDB" id="A0A090G6V9"/>
<proteinExistence type="predicted"/>
<dbReference type="EMBL" id="CCMZ01000056">
    <property type="protein sequence ID" value="CDX26732.1"/>
    <property type="molecule type" value="Genomic_DNA"/>
</dbReference>
<organism evidence="1 2">
    <name type="scientific">Mesorhizobium plurifarium</name>
    <dbReference type="NCBI Taxonomy" id="69974"/>
    <lineage>
        <taxon>Bacteria</taxon>
        <taxon>Pseudomonadati</taxon>
        <taxon>Pseudomonadota</taxon>
        <taxon>Alphaproteobacteria</taxon>
        <taxon>Hyphomicrobiales</taxon>
        <taxon>Phyllobacteriaceae</taxon>
        <taxon>Mesorhizobium</taxon>
    </lineage>
</organism>
<sequence>MRPKVYTLCGSSRFPGAFHLVNMHLSMQGHIVISLGLFGHADEPIGARFLTSDGDESASEKTTLDQIHFRKIDMADAIFVVNVGGYIGSSTKREIAYAEAQGKHVEWLFTPVNLG</sequence>